<dbReference type="GO" id="GO:0003723">
    <property type="term" value="F:RNA binding"/>
    <property type="evidence" value="ECO:0007669"/>
    <property type="project" value="InterPro"/>
</dbReference>
<protein>
    <submittedName>
        <fullName evidence="5">Uncharacterized protein</fullName>
    </submittedName>
</protein>
<accession>W3VQF0</accession>
<evidence type="ECO:0000256" key="3">
    <source>
        <dbReference type="SAM" id="MobiDB-lite"/>
    </source>
</evidence>
<name>W3VQF0_MOEAP</name>
<dbReference type="AlphaFoldDB" id="W3VQF0"/>
<evidence type="ECO:0000313" key="6">
    <source>
        <dbReference type="Proteomes" id="UP000019462"/>
    </source>
</evidence>
<keyword evidence="2" id="KW-0378">Hydrolase</keyword>
<dbReference type="InterPro" id="IPR036563">
    <property type="entry name" value="MoaE_sf"/>
</dbReference>
<dbReference type="PANTHER" id="PTHR23404">
    <property type="entry name" value="MOLYBDOPTERIN SYNTHASE RELATED"/>
    <property type="match status" value="1"/>
</dbReference>
<dbReference type="Gene3D" id="3.10.450.30">
    <property type="entry name" value="Microbial ribonucleases"/>
    <property type="match status" value="1"/>
</dbReference>
<dbReference type="Pfam" id="PF00545">
    <property type="entry name" value="Ribonuclease"/>
    <property type="match status" value="1"/>
</dbReference>
<dbReference type="SUPFAM" id="SSF53933">
    <property type="entry name" value="Microbial ribonucleases"/>
    <property type="match status" value="1"/>
</dbReference>
<dbReference type="GO" id="GO:0006777">
    <property type="term" value="P:Mo-molybdopterin cofactor biosynthetic process"/>
    <property type="evidence" value="ECO:0007669"/>
    <property type="project" value="InterPro"/>
</dbReference>
<dbReference type="Gene3D" id="3.90.1170.40">
    <property type="entry name" value="Molybdopterin biosynthesis MoaE subunit"/>
    <property type="match status" value="1"/>
</dbReference>
<dbReference type="GO" id="GO:0016787">
    <property type="term" value="F:hydrolase activity"/>
    <property type="evidence" value="ECO:0007669"/>
    <property type="project" value="UniProtKB-KW"/>
</dbReference>
<dbReference type="EMBL" id="AWNI01000009">
    <property type="protein sequence ID" value="ETS63017.1"/>
    <property type="molecule type" value="Genomic_DNA"/>
</dbReference>
<evidence type="ECO:0000313" key="5">
    <source>
        <dbReference type="EMBL" id="ETS63017.1"/>
    </source>
</evidence>
<reference evidence="5 6" key="1">
    <citation type="journal article" date="2014" name="Genome Announc.">
        <title>Genome sequence of the basidiomycetous fungus Pseudozyma aphidis DSM70725, an efficient producer of biosurfactant mannosylerythritol lipids.</title>
        <authorList>
            <person name="Lorenz S."/>
            <person name="Guenther M."/>
            <person name="Grumaz C."/>
            <person name="Rupp S."/>
            <person name="Zibek S."/>
            <person name="Sohn K."/>
        </authorList>
    </citation>
    <scope>NUCLEOTIDE SEQUENCE [LARGE SCALE GENOMIC DNA]</scope>
    <source>
        <strain evidence="6">ATCC 32657 / CBS 517.83 / DSM 70725 / JCM 10318 / NBRC 10182 / NRRL Y-7954 / St-0401</strain>
    </source>
</reference>
<dbReference type="InterPro" id="IPR016191">
    <property type="entry name" value="Ribonuclease/ribotoxin"/>
</dbReference>
<dbReference type="GO" id="GO:0004521">
    <property type="term" value="F:RNA endonuclease activity"/>
    <property type="evidence" value="ECO:0007669"/>
    <property type="project" value="InterPro"/>
</dbReference>
<evidence type="ECO:0000256" key="1">
    <source>
        <dbReference type="ARBA" id="ARBA00022722"/>
    </source>
</evidence>
<proteinExistence type="predicted"/>
<keyword evidence="1" id="KW-0540">Nuclease</keyword>
<feature type="region of interest" description="Disordered" evidence="3">
    <location>
        <begin position="309"/>
        <end position="342"/>
    </location>
</feature>
<dbReference type="CDD" id="cd00606">
    <property type="entry name" value="fungal_RNase"/>
    <property type="match status" value="1"/>
</dbReference>
<dbReference type="InterPro" id="IPR003448">
    <property type="entry name" value="Mopterin_biosynth_MoaE"/>
</dbReference>
<sequence length="342" mass="36540">MKFSLALLALVPAVALAAPLEPRQGGVSVNCGGVSYTSTQVNRAINNGLSGKYSSSGYPHTYNNYEGFDFSDYCNGPYKEYPLKTSSTGYTGGSPGADRVVYDSNDGTFCGAITHTGASGNNFPELLAQDVDSKYPPSSVAGSVRGRQGDVALLTYDELDEKRATSFVADDGAGATVLFSGTTRNSFQGKTVSKLEYEAYSSLALRTLRDLLDQAHTSAPFADTPVARSANAAPESTQGANEDRISKCYIAHRLGEVRVGECSILIAVSSAHRKEAFVVAEWLLEEVKKNVAVWKCEFYESGETLTALDGQGTPINPSLPQRAETGDDQSWSWKANFPASSK</sequence>
<comment type="caution">
    <text evidence="5">The sequence shown here is derived from an EMBL/GenBank/DDBJ whole genome shotgun (WGS) entry which is preliminary data.</text>
</comment>
<evidence type="ECO:0000256" key="2">
    <source>
        <dbReference type="ARBA" id="ARBA00022801"/>
    </source>
</evidence>
<keyword evidence="6" id="KW-1185">Reference proteome</keyword>
<feature type="signal peptide" evidence="4">
    <location>
        <begin position="1"/>
        <end position="17"/>
    </location>
</feature>
<dbReference type="HOGENOM" id="CLU_811637_0_0_1"/>
<dbReference type="InterPro" id="IPR000026">
    <property type="entry name" value="N1-like"/>
</dbReference>
<evidence type="ECO:0000256" key="4">
    <source>
        <dbReference type="SAM" id="SignalP"/>
    </source>
</evidence>
<dbReference type="Proteomes" id="UP000019462">
    <property type="component" value="Unassembled WGS sequence"/>
</dbReference>
<organism evidence="5 6">
    <name type="scientific">Moesziomyces aphidis</name>
    <name type="common">Pseudozyma aphidis</name>
    <dbReference type="NCBI Taxonomy" id="84754"/>
    <lineage>
        <taxon>Eukaryota</taxon>
        <taxon>Fungi</taxon>
        <taxon>Dikarya</taxon>
        <taxon>Basidiomycota</taxon>
        <taxon>Ustilaginomycotina</taxon>
        <taxon>Ustilaginomycetes</taxon>
        <taxon>Ustilaginales</taxon>
        <taxon>Ustilaginaceae</taxon>
        <taxon>Moesziomyces</taxon>
    </lineage>
</organism>
<dbReference type="CDD" id="cd00756">
    <property type="entry name" value="MoaE"/>
    <property type="match status" value="1"/>
</dbReference>
<feature type="chain" id="PRO_5004834496" evidence="4">
    <location>
        <begin position="18"/>
        <end position="342"/>
    </location>
</feature>
<gene>
    <name evidence="5" type="ORF">PaG_02791</name>
</gene>
<dbReference type="OrthoDB" id="5531344at2759"/>
<feature type="compositionally biased region" description="Polar residues" evidence="3">
    <location>
        <begin position="328"/>
        <end position="342"/>
    </location>
</feature>
<dbReference type="Pfam" id="PF02391">
    <property type="entry name" value="MoaE"/>
    <property type="match status" value="1"/>
</dbReference>
<dbReference type="SUPFAM" id="SSF54690">
    <property type="entry name" value="Molybdopterin synthase subunit MoaE"/>
    <property type="match status" value="1"/>
</dbReference>
<keyword evidence="4" id="KW-0732">Signal</keyword>